<dbReference type="InterPro" id="IPR001590">
    <property type="entry name" value="Peptidase_M12B"/>
</dbReference>
<dbReference type="Pfam" id="PF18962">
    <property type="entry name" value="Por_Secre_tail"/>
    <property type="match status" value="1"/>
</dbReference>
<dbReference type="PANTHER" id="PTHR13817">
    <property type="entry name" value="TITIN"/>
    <property type="match status" value="1"/>
</dbReference>
<dbReference type="SUPFAM" id="SSF48726">
    <property type="entry name" value="Immunoglobulin"/>
    <property type="match status" value="1"/>
</dbReference>
<dbReference type="InterPro" id="IPR036179">
    <property type="entry name" value="Ig-like_dom_sf"/>
</dbReference>
<dbReference type="NCBIfam" id="TIGR04183">
    <property type="entry name" value="Por_Secre_tail"/>
    <property type="match status" value="1"/>
</dbReference>
<dbReference type="InterPro" id="IPR024079">
    <property type="entry name" value="MetalloPept_cat_dom_sf"/>
</dbReference>
<dbReference type="AlphaFoldDB" id="A0A3N0X099"/>
<dbReference type="OrthoDB" id="9792152at2"/>
<keyword evidence="2" id="KW-0677">Repeat</keyword>
<feature type="chain" id="PRO_5017995989" evidence="3">
    <location>
        <begin position="27"/>
        <end position="1092"/>
    </location>
</feature>
<evidence type="ECO:0000259" key="4">
    <source>
        <dbReference type="PROSITE" id="PS50215"/>
    </source>
</evidence>
<dbReference type="InterPro" id="IPR026444">
    <property type="entry name" value="Secre_tail"/>
</dbReference>
<sequence length="1092" mass="117743">MTKKLLSTLFICFVLLLFGQNVPENALPGKIFPLDTREFAAQVSNANAAKGKMNLIFKLPLKDGRLETFTLSQNELTKNSNLSIKTFDGISKDGKSTLKLSFFGDKINAIIKSADGYFMLEPYQTKANEYRLYNMFDDLGGKVSCGIDQSLELKSEFAEIKKQASVLKLTSAPYFPYGNNLRKFRMAIATTGEFTQKFGSQDNALAEALNMLNLINLVYETELSVSFVAITETLNKTLIFPNPSTDPFTVSSTFASANNSQAGFTTMNNNGTLPYSRYDIGHTFNIMESSERTAQGQAGPNPCTPGSSARAWSQWTVSMPRGATANLIIHEMGHQFSAWHTYNAVGGTVGSETFCTNGWDSTSAVEPGSGTTIMSYANNCKIPVDQTNSGKNQLNYFNAKSLDQILYSLANYATCFTTSPTGNTPPSANAGADIVIPKNTPFKLKGIASDKDGNVLSYTWEQADVATASDKGAFGYNVVGVGGYTAVNSTTAPLFRSEQTLESTERTFPKITYIINNNNIPPDTDAEALPQVARNMKFRFTVRDNQIGGGGVDSDEMVVRVDASGPLRVTSQSTSTTTAANTAINVTWDVNNTQTIKDQVNILLSVDGGYTFPYVLKQNTPNDGSESVTIPNVPGTDKARIKVTALLAGGAEFFDVSAANFTITNAACSAQSTLISPTTTVNTTTGSAQANLNMTAPTVGNLGYFTSSAINVSTATVVRTRLVTYTNESMTTPKYLGSASSVLKRIRVTKTGQYTITNTGGFLIMSIYTQDPTSAVRTSTEALASFVASNAYETTTANTYSAYNTMTVTLNEGVDYYITFNNFSSGDPAVVYNVSFTGDGSFYEVTDFSNTSNGYTFIAVDANNKIVAQSPTADFRTLTGGTYTIYGLTYLKTEDPQTFVGKSKDEVLMNCALTSDNSRTLVLSCTAPAITQQPVSVTGNIGSKQTFTVMASGPATYQWYKDGVAIANQTGNTLTINSVQKTDEGSYYVVVSNATCSATSDTVKLTLANMGTVDPDQAEEFLLYPNPMKDVLNIKTAKPADRIEIYDMTGRLVNAQVLSSQSISVAKLQSGVYVVKILYKNETVNAQKIIKE</sequence>
<feature type="signal peptide" evidence="3">
    <location>
        <begin position="1"/>
        <end position="26"/>
    </location>
</feature>
<dbReference type="InterPro" id="IPR013783">
    <property type="entry name" value="Ig-like_fold"/>
</dbReference>
<dbReference type="Gene3D" id="3.40.390.10">
    <property type="entry name" value="Collagenase (Catalytic Domain)"/>
    <property type="match status" value="1"/>
</dbReference>
<dbReference type="GO" id="GO:0006508">
    <property type="term" value="P:proteolysis"/>
    <property type="evidence" value="ECO:0007669"/>
    <property type="project" value="InterPro"/>
</dbReference>
<dbReference type="PROSITE" id="PS50835">
    <property type="entry name" value="IG_LIKE"/>
    <property type="match status" value="1"/>
</dbReference>
<evidence type="ECO:0000256" key="2">
    <source>
        <dbReference type="ARBA" id="ARBA00022737"/>
    </source>
</evidence>
<dbReference type="InterPro" id="IPR003599">
    <property type="entry name" value="Ig_sub"/>
</dbReference>
<dbReference type="Pfam" id="PF13583">
    <property type="entry name" value="Reprolysin_4"/>
    <property type="match status" value="1"/>
</dbReference>
<keyword evidence="1 3" id="KW-0732">Signal</keyword>
<dbReference type="InterPro" id="IPR050964">
    <property type="entry name" value="Striated_Muscle_Regulatory"/>
</dbReference>
<dbReference type="CDD" id="cd00096">
    <property type="entry name" value="Ig"/>
    <property type="match status" value="1"/>
</dbReference>
<dbReference type="Proteomes" id="UP000270224">
    <property type="component" value="Unassembled WGS sequence"/>
</dbReference>
<dbReference type="RefSeq" id="WP_123264434.1">
    <property type="nucleotide sequence ID" value="NZ_RJUG01000001.1"/>
</dbReference>
<evidence type="ECO:0000313" key="7">
    <source>
        <dbReference type="Proteomes" id="UP000270224"/>
    </source>
</evidence>
<proteinExistence type="predicted"/>
<reference evidence="7" key="2">
    <citation type="submission" date="2018-11" db="EMBL/GenBank/DDBJ databases">
        <title>Proposal to divide the Flavobacteriaceae and reorganize its genera based on Amino Acid Identity values calculated from whole genome sequences.</title>
        <authorList>
            <person name="Nicholson A.C."/>
            <person name="Gulvik C.A."/>
            <person name="Whitney A.M."/>
            <person name="Humrighouse B.W."/>
            <person name="Bell M."/>
            <person name="Holmens B."/>
            <person name="Steigerwalt A."/>
            <person name="Villarma A."/>
            <person name="Sheth M."/>
            <person name="Batra D."/>
            <person name="Pryor J."/>
            <person name="Bernardet J.-F."/>
            <person name="Hugo C."/>
            <person name="Kampfer P."/>
            <person name="Newman J."/>
            <person name="Mcquiston J.R."/>
        </authorList>
    </citation>
    <scope>NUCLEOTIDE SEQUENCE [LARGE SCALE GENOMIC DNA]</scope>
    <source>
        <strain evidence="7">H3056</strain>
    </source>
</reference>
<gene>
    <name evidence="6" type="ORF">EGI11_00050</name>
</gene>
<reference evidence="7" key="1">
    <citation type="submission" date="2018-11" db="EMBL/GenBank/DDBJ databases">
        <title>Proposal to divide the Flavobacteriaceae and reorganize its genera based on Amino Acid Identity values calculated from whole genome sequences.</title>
        <authorList>
            <person name="Nicholson A.C."/>
            <person name="Gulvik C.A."/>
            <person name="Whitney A.M."/>
            <person name="Humrighouse B.W."/>
            <person name="Bell M."/>
            <person name="Holmes B."/>
            <person name="Steigerwalt A."/>
            <person name="Villarma A."/>
            <person name="Sheth M."/>
            <person name="Batra D."/>
            <person name="Pryor J."/>
            <person name="Bernardet J.-F."/>
            <person name="Hugo C."/>
            <person name="Kampfer P."/>
            <person name="Newman J."/>
            <person name="Mcquiston J.R."/>
        </authorList>
    </citation>
    <scope>NUCLEOTIDE SEQUENCE [LARGE SCALE GENOMIC DNA]</scope>
    <source>
        <strain evidence="7">H3056</strain>
    </source>
</reference>
<evidence type="ECO:0000256" key="3">
    <source>
        <dbReference type="SAM" id="SignalP"/>
    </source>
</evidence>
<evidence type="ECO:0000259" key="5">
    <source>
        <dbReference type="PROSITE" id="PS50835"/>
    </source>
</evidence>
<evidence type="ECO:0000313" key="6">
    <source>
        <dbReference type="EMBL" id="ROI10341.1"/>
    </source>
</evidence>
<dbReference type="Gene3D" id="2.60.40.10">
    <property type="entry name" value="Immunoglobulins"/>
    <property type="match status" value="2"/>
</dbReference>
<dbReference type="EMBL" id="RJUG01000001">
    <property type="protein sequence ID" value="ROI10341.1"/>
    <property type="molecule type" value="Genomic_DNA"/>
</dbReference>
<name>A0A3N0X099_9FLAO</name>
<dbReference type="PANTHER" id="PTHR13817:SF166">
    <property type="entry name" value="NEURONAL IGCAM-RELATED"/>
    <property type="match status" value="1"/>
</dbReference>
<feature type="domain" description="Ig-like" evidence="5">
    <location>
        <begin position="896"/>
        <end position="1006"/>
    </location>
</feature>
<comment type="caution">
    <text evidence="6">The sequence shown here is derived from an EMBL/GenBank/DDBJ whole genome shotgun (WGS) entry which is preliminary data.</text>
</comment>
<evidence type="ECO:0000256" key="1">
    <source>
        <dbReference type="ARBA" id="ARBA00022729"/>
    </source>
</evidence>
<dbReference type="SMART" id="SM00409">
    <property type="entry name" value="IG"/>
    <property type="match status" value="1"/>
</dbReference>
<dbReference type="PROSITE" id="PS50215">
    <property type="entry name" value="ADAM_MEPRO"/>
    <property type="match status" value="1"/>
</dbReference>
<dbReference type="Pfam" id="PF13927">
    <property type="entry name" value="Ig_3"/>
    <property type="match status" value="1"/>
</dbReference>
<dbReference type="SUPFAM" id="SSF55486">
    <property type="entry name" value="Metalloproteases ('zincins'), catalytic domain"/>
    <property type="match status" value="1"/>
</dbReference>
<dbReference type="GO" id="GO:0004222">
    <property type="term" value="F:metalloendopeptidase activity"/>
    <property type="evidence" value="ECO:0007669"/>
    <property type="project" value="InterPro"/>
</dbReference>
<feature type="domain" description="Peptidase M12B" evidence="4">
    <location>
        <begin position="182"/>
        <end position="380"/>
    </location>
</feature>
<accession>A0A3N0X099</accession>
<dbReference type="InterPro" id="IPR007110">
    <property type="entry name" value="Ig-like_dom"/>
</dbReference>
<protein>
    <submittedName>
        <fullName evidence="6">T9SS C-terminal target domain-containing protein</fullName>
    </submittedName>
</protein>
<organism evidence="6 7">
    <name type="scientific">Kaistella daneshvariae</name>
    <dbReference type="NCBI Taxonomy" id="2487074"/>
    <lineage>
        <taxon>Bacteria</taxon>
        <taxon>Pseudomonadati</taxon>
        <taxon>Bacteroidota</taxon>
        <taxon>Flavobacteriia</taxon>
        <taxon>Flavobacteriales</taxon>
        <taxon>Weeksellaceae</taxon>
        <taxon>Chryseobacterium group</taxon>
        <taxon>Kaistella</taxon>
    </lineage>
</organism>